<dbReference type="PANTHER" id="PTHR33446:SF14">
    <property type="entry name" value="PROTEIN TONB"/>
    <property type="match status" value="1"/>
</dbReference>
<dbReference type="Gene3D" id="3.30.1150.10">
    <property type="match status" value="1"/>
</dbReference>
<dbReference type="InterPro" id="IPR006260">
    <property type="entry name" value="TonB/TolA_C"/>
</dbReference>
<dbReference type="Pfam" id="PF03544">
    <property type="entry name" value="TonB_C"/>
    <property type="match status" value="1"/>
</dbReference>
<feature type="domain" description="TonB C-terminal" evidence="10">
    <location>
        <begin position="79"/>
        <end position="176"/>
    </location>
</feature>
<comment type="subcellular location">
    <subcellularLocation>
        <location evidence="1">Cell inner membrane</location>
        <topology evidence="1">Single-pass membrane protein</topology>
        <orientation evidence="1">Periplasmic side</orientation>
    </subcellularLocation>
</comment>
<name>A0A1B6NTT2_9ZZZZ</name>
<dbReference type="GO" id="GO:0055085">
    <property type="term" value="P:transmembrane transport"/>
    <property type="evidence" value="ECO:0007669"/>
    <property type="project" value="InterPro"/>
</dbReference>
<reference evidence="11" key="1">
    <citation type="submission" date="2013-11" db="EMBL/GenBank/DDBJ databases">
        <title>Microbial diversity, functional groups and degradation webs in Northern and Southern Mediterranean and Red Sea marine crude oil polluted sites.</title>
        <authorList>
            <person name="Daffonchio D."/>
            <person name="Mapelli F."/>
            <person name="Ferrer M."/>
            <person name="Richter M."/>
            <person name="Cherif A."/>
            <person name="Malkawi H.I."/>
            <person name="Yakimov M.M."/>
            <person name="Abdel-Fattah Y.R."/>
            <person name="Blaghen M."/>
            <person name="Golyshin P.N."/>
            <person name="Kalogerakis N."/>
            <person name="Boon N."/>
            <person name="Magagnini M."/>
            <person name="Fava F."/>
        </authorList>
    </citation>
    <scope>NUCLEOTIDE SEQUENCE</scope>
</reference>
<protein>
    <submittedName>
        <fullName evidence="11">TonB family protein</fullName>
    </submittedName>
</protein>
<proteinExistence type="inferred from homology"/>
<evidence type="ECO:0000256" key="9">
    <source>
        <dbReference type="ARBA" id="ARBA00023136"/>
    </source>
</evidence>
<evidence type="ECO:0000313" key="11">
    <source>
        <dbReference type="EMBL" id="KTF06875.1"/>
    </source>
</evidence>
<gene>
    <name evidence="11" type="ORF">MGSAQ_001624</name>
</gene>
<keyword evidence="6" id="KW-0812">Transmembrane</keyword>
<evidence type="ECO:0000256" key="2">
    <source>
        <dbReference type="ARBA" id="ARBA00006555"/>
    </source>
</evidence>
<dbReference type="GO" id="GO:0015031">
    <property type="term" value="P:protein transport"/>
    <property type="evidence" value="ECO:0007669"/>
    <property type="project" value="UniProtKB-KW"/>
</dbReference>
<keyword evidence="4" id="KW-1003">Cell membrane</keyword>
<evidence type="ECO:0000256" key="6">
    <source>
        <dbReference type="ARBA" id="ARBA00022692"/>
    </source>
</evidence>
<organism evidence="11">
    <name type="scientific">marine sediment metagenome</name>
    <dbReference type="NCBI Taxonomy" id="412755"/>
    <lineage>
        <taxon>unclassified sequences</taxon>
        <taxon>metagenomes</taxon>
        <taxon>ecological metagenomes</taxon>
    </lineage>
</organism>
<keyword evidence="8" id="KW-1133">Transmembrane helix</keyword>
<keyword evidence="5" id="KW-0997">Cell inner membrane</keyword>
<dbReference type="SUPFAM" id="SSF74653">
    <property type="entry name" value="TolA/TonB C-terminal domain"/>
    <property type="match status" value="1"/>
</dbReference>
<dbReference type="GO" id="GO:0005886">
    <property type="term" value="C:plasma membrane"/>
    <property type="evidence" value="ECO:0007669"/>
    <property type="project" value="UniProtKB-SubCell"/>
</dbReference>
<comment type="caution">
    <text evidence="11">The sequence shown here is derived from an EMBL/GenBank/DDBJ whole genome shotgun (WGS) entry which is preliminary data.</text>
</comment>
<keyword evidence="3" id="KW-0813">Transport</keyword>
<evidence type="ECO:0000256" key="1">
    <source>
        <dbReference type="ARBA" id="ARBA00004383"/>
    </source>
</evidence>
<dbReference type="PANTHER" id="PTHR33446">
    <property type="entry name" value="PROTEIN TONB-RELATED"/>
    <property type="match status" value="1"/>
</dbReference>
<dbReference type="NCBIfam" id="TIGR01352">
    <property type="entry name" value="tonB_Cterm"/>
    <property type="match status" value="1"/>
</dbReference>
<evidence type="ECO:0000256" key="5">
    <source>
        <dbReference type="ARBA" id="ARBA00022519"/>
    </source>
</evidence>
<evidence type="ECO:0000256" key="8">
    <source>
        <dbReference type="ARBA" id="ARBA00022989"/>
    </source>
</evidence>
<evidence type="ECO:0000259" key="10">
    <source>
        <dbReference type="PROSITE" id="PS52015"/>
    </source>
</evidence>
<dbReference type="InterPro" id="IPR037682">
    <property type="entry name" value="TonB_C"/>
</dbReference>
<dbReference type="EMBL" id="AYSL01000887">
    <property type="protein sequence ID" value="KTF06875.1"/>
    <property type="molecule type" value="Genomic_DNA"/>
</dbReference>
<keyword evidence="7" id="KW-0653">Protein transport</keyword>
<dbReference type="PROSITE" id="PS52015">
    <property type="entry name" value="TONB_CTD"/>
    <property type="match status" value="1"/>
</dbReference>
<evidence type="ECO:0000256" key="4">
    <source>
        <dbReference type="ARBA" id="ARBA00022475"/>
    </source>
</evidence>
<evidence type="ECO:0000256" key="7">
    <source>
        <dbReference type="ARBA" id="ARBA00022927"/>
    </source>
</evidence>
<dbReference type="AlphaFoldDB" id="A0A1B6NTT2"/>
<dbReference type="InterPro" id="IPR051045">
    <property type="entry name" value="TonB-dependent_transducer"/>
</dbReference>
<evidence type="ECO:0000256" key="3">
    <source>
        <dbReference type="ARBA" id="ARBA00022448"/>
    </source>
</evidence>
<sequence>MIVMFKAILKKAKRREAPPLLLPMYKYRTEQKPLAFMVAVLLTSGYMAGATAQELSIPCDEVEEKALAEAKTNEVERISAFKPATPLERVDPRYPSSAARKGREGWVRLSYVIDEEGRVKDPVVEDFFGSPSFKRSALSAVKKWQYDPAIKDGEPTQQCHQAVQMDFALVGKTGATRKFIKAYKNVDEIFNAGDVEAADEALKELLSWDTLNRYENAWLLSLDAQIAGAKGDIEREARSLTRLLASNGQKRFDNAVFDDDYVAYVLQRKILLDTQRGYFANALKSYSRLQEMDDQQKRIEETAAIINQVETFIASEKNLQVPVSMGDNGRWFHTLVRNKFAFNNIQGELDTVEVRCDSHREKFTVAEAHVWHIPQSWGQCQVMVKGDSETKFDLVEVAKG</sequence>
<accession>A0A1B6NTT2</accession>
<keyword evidence="9" id="KW-0472">Membrane</keyword>
<comment type="similarity">
    <text evidence="2">Belongs to the TonB family.</text>
</comment>